<protein>
    <recommendedName>
        <fullName evidence="7">ATP phosphoribosyltransferase</fullName>
        <ecNumber evidence="6">2.4.2.17</ecNumber>
    </recommendedName>
</protein>
<dbReference type="NCBIfam" id="TIGR00070">
    <property type="entry name" value="hisG"/>
    <property type="match status" value="1"/>
</dbReference>
<reference evidence="20" key="1">
    <citation type="submission" date="2020-05" db="EMBL/GenBank/DDBJ databases">
        <authorList>
            <person name="Chiriac C."/>
            <person name="Salcher M."/>
            <person name="Ghai R."/>
            <person name="Kavagutti S V."/>
        </authorList>
    </citation>
    <scope>NUCLEOTIDE SEQUENCE</scope>
</reference>
<keyword evidence="14" id="KW-0067">ATP-binding</keyword>
<evidence type="ECO:0000256" key="10">
    <source>
        <dbReference type="ARBA" id="ARBA00022676"/>
    </source>
</evidence>
<organism evidence="20">
    <name type="scientific">freshwater metagenome</name>
    <dbReference type="NCBI Taxonomy" id="449393"/>
    <lineage>
        <taxon>unclassified sequences</taxon>
        <taxon>metagenomes</taxon>
        <taxon>ecological metagenomes</taxon>
    </lineage>
</organism>
<dbReference type="InterPro" id="IPR020621">
    <property type="entry name" value="ATP-PRT_HisG_long"/>
</dbReference>
<keyword evidence="10" id="KW-0328">Glycosyltransferase</keyword>
<dbReference type="Gene3D" id="3.40.190.10">
    <property type="entry name" value="Periplasmic binding protein-like II"/>
    <property type="match status" value="2"/>
</dbReference>
<dbReference type="InterPro" id="IPR011322">
    <property type="entry name" value="N-reg_PII-like_a/b"/>
</dbReference>
<accession>A0A6J6VUA0</accession>
<dbReference type="PROSITE" id="PS01316">
    <property type="entry name" value="ATP_P_PHORIBOSYLTR"/>
    <property type="match status" value="1"/>
</dbReference>
<dbReference type="GO" id="GO:0005524">
    <property type="term" value="F:ATP binding"/>
    <property type="evidence" value="ECO:0007669"/>
    <property type="project" value="UniProtKB-KW"/>
</dbReference>
<evidence type="ECO:0000256" key="9">
    <source>
        <dbReference type="ARBA" id="ARBA00022605"/>
    </source>
</evidence>
<comment type="similarity">
    <text evidence="5">Belongs to the ATP phosphoribosyltransferase family. Long subfamily.</text>
</comment>
<dbReference type="EC" id="2.4.2.17" evidence="6"/>
<evidence type="ECO:0000259" key="19">
    <source>
        <dbReference type="Pfam" id="PF08029"/>
    </source>
</evidence>
<name>A0A6J6VUA0_9ZZZZ</name>
<comment type="function">
    <text evidence="17">Catalyzes the condensation of ATP and 5-phosphoribose 1-diphosphate to form N'-(5'-phosphoribosyl)-ATP (PR-ATP). Has a crucial role in the pathway because the rate of histidine biosynthesis seems to be controlled primarily by regulation of HisG enzymatic activity.</text>
</comment>
<dbReference type="InterPro" id="IPR001348">
    <property type="entry name" value="ATP_PRibTrfase_HisG"/>
</dbReference>
<evidence type="ECO:0000256" key="7">
    <source>
        <dbReference type="ARBA" id="ARBA00020998"/>
    </source>
</evidence>
<dbReference type="PANTHER" id="PTHR21403:SF8">
    <property type="entry name" value="ATP PHOSPHORIBOSYLTRANSFERASE"/>
    <property type="match status" value="1"/>
</dbReference>
<dbReference type="NCBIfam" id="TIGR03455">
    <property type="entry name" value="HisG_C-term"/>
    <property type="match status" value="1"/>
</dbReference>
<evidence type="ECO:0000256" key="12">
    <source>
        <dbReference type="ARBA" id="ARBA00022723"/>
    </source>
</evidence>
<evidence type="ECO:0000256" key="14">
    <source>
        <dbReference type="ARBA" id="ARBA00022840"/>
    </source>
</evidence>
<dbReference type="Pfam" id="PF08029">
    <property type="entry name" value="HisG_C"/>
    <property type="match status" value="1"/>
</dbReference>
<comment type="pathway">
    <text evidence="4">Amino-acid biosynthesis; L-histidine biosynthesis; L-histidine from 5-phospho-alpha-D-ribose 1-diphosphate: step 1/9.</text>
</comment>
<feature type="domain" description="ATP phosphoribosyltransferase catalytic" evidence="18">
    <location>
        <begin position="53"/>
        <end position="205"/>
    </location>
</feature>
<dbReference type="EMBL" id="CAFAAB010000004">
    <property type="protein sequence ID" value="CAB4774117.1"/>
    <property type="molecule type" value="Genomic_DNA"/>
</dbReference>
<keyword evidence="13" id="KW-0547">Nucleotide-binding</keyword>
<keyword evidence="16" id="KW-0368">Histidine biosynthesis</keyword>
<dbReference type="Pfam" id="PF01634">
    <property type="entry name" value="HisG"/>
    <property type="match status" value="1"/>
</dbReference>
<dbReference type="GO" id="GO:0005737">
    <property type="term" value="C:cytoplasm"/>
    <property type="evidence" value="ECO:0007669"/>
    <property type="project" value="UniProtKB-SubCell"/>
</dbReference>
<dbReference type="GO" id="GO:0000287">
    <property type="term" value="F:magnesium ion binding"/>
    <property type="evidence" value="ECO:0007669"/>
    <property type="project" value="InterPro"/>
</dbReference>
<keyword evidence="8" id="KW-0963">Cytoplasm</keyword>
<dbReference type="GO" id="GO:0003879">
    <property type="term" value="F:ATP phosphoribosyltransferase activity"/>
    <property type="evidence" value="ECO:0007669"/>
    <property type="project" value="UniProtKB-EC"/>
</dbReference>
<comment type="catalytic activity">
    <reaction evidence="1">
        <text>1-(5-phospho-beta-D-ribosyl)-ATP + diphosphate = 5-phospho-alpha-D-ribose 1-diphosphate + ATP</text>
        <dbReference type="Rhea" id="RHEA:18473"/>
        <dbReference type="ChEBI" id="CHEBI:30616"/>
        <dbReference type="ChEBI" id="CHEBI:33019"/>
        <dbReference type="ChEBI" id="CHEBI:58017"/>
        <dbReference type="ChEBI" id="CHEBI:73183"/>
        <dbReference type="EC" id="2.4.2.17"/>
    </reaction>
</comment>
<dbReference type="PANTHER" id="PTHR21403">
    <property type="entry name" value="ATP PHOSPHORIBOSYLTRANSFERASE ATP-PRTASE"/>
    <property type="match status" value="1"/>
</dbReference>
<dbReference type="InterPro" id="IPR015867">
    <property type="entry name" value="N-reg_PII/ATP_PRibTrfase_C"/>
</dbReference>
<dbReference type="GO" id="GO:0000105">
    <property type="term" value="P:L-histidine biosynthetic process"/>
    <property type="evidence" value="ECO:0007669"/>
    <property type="project" value="UniProtKB-UniPathway"/>
</dbReference>
<evidence type="ECO:0000256" key="13">
    <source>
        <dbReference type="ARBA" id="ARBA00022741"/>
    </source>
</evidence>
<evidence type="ECO:0000256" key="5">
    <source>
        <dbReference type="ARBA" id="ARBA00007955"/>
    </source>
</evidence>
<gene>
    <name evidence="20" type="ORF">UFOPK2958_00085</name>
</gene>
<keyword evidence="9" id="KW-0028">Amino-acid biosynthesis</keyword>
<keyword evidence="12" id="KW-0479">Metal-binding</keyword>
<dbReference type="InterPro" id="IPR018198">
    <property type="entry name" value="ATP_PRibTrfase_CS"/>
</dbReference>
<evidence type="ECO:0000313" key="20">
    <source>
        <dbReference type="EMBL" id="CAB4774117.1"/>
    </source>
</evidence>
<dbReference type="Gene3D" id="3.30.70.120">
    <property type="match status" value="1"/>
</dbReference>
<dbReference type="HAMAP" id="MF_00079">
    <property type="entry name" value="HisG_Long"/>
    <property type="match status" value="1"/>
</dbReference>
<evidence type="ECO:0000256" key="17">
    <source>
        <dbReference type="ARBA" id="ARBA00024861"/>
    </source>
</evidence>
<evidence type="ECO:0000256" key="3">
    <source>
        <dbReference type="ARBA" id="ARBA00004496"/>
    </source>
</evidence>
<evidence type="ECO:0000256" key="8">
    <source>
        <dbReference type="ARBA" id="ARBA00022490"/>
    </source>
</evidence>
<dbReference type="SUPFAM" id="SSF54913">
    <property type="entry name" value="GlnB-like"/>
    <property type="match status" value="1"/>
</dbReference>
<evidence type="ECO:0000256" key="15">
    <source>
        <dbReference type="ARBA" id="ARBA00022842"/>
    </source>
</evidence>
<dbReference type="FunFam" id="3.30.70.120:FF:000002">
    <property type="entry name" value="ATP phosphoribosyltransferase"/>
    <property type="match status" value="1"/>
</dbReference>
<proteinExistence type="inferred from homology"/>
<dbReference type="InterPro" id="IPR013115">
    <property type="entry name" value="HisG_C"/>
</dbReference>
<evidence type="ECO:0000256" key="1">
    <source>
        <dbReference type="ARBA" id="ARBA00000915"/>
    </source>
</evidence>
<evidence type="ECO:0000256" key="6">
    <source>
        <dbReference type="ARBA" id="ARBA00011946"/>
    </source>
</evidence>
<dbReference type="UniPathway" id="UPA00031">
    <property type="reaction ID" value="UER00006"/>
</dbReference>
<keyword evidence="11" id="KW-0808">Transferase</keyword>
<evidence type="ECO:0000259" key="18">
    <source>
        <dbReference type="Pfam" id="PF01634"/>
    </source>
</evidence>
<evidence type="ECO:0000256" key="16">
    <source>
        <dbReference type="ARBA" id="ARBA00023102"/>
    </source>
</evidence>
<sequence>MTNRLSLAMPSKGRLREPSWNLLEASGVAPQEPGERVLQTYCRNADIDLLFVRADDVPEYVQDGVVDCGITGRDLVAEGNYDVEVLLSLGFGYCSLQVAVPNESTFTSLKDLDGLRIATSHPTIAQRALDAAGITAELISVGGSVEIAPRLGLAEGIIDLVSTGSTLRTNGLRSIETIFESEAVVIGRRGAVASQNRNTLVTMLQSVIEARKSRYLLFNVPTKHLAEVVAELPTAGSPSVLTLADPEVVSVHALVPASDIWALMPKLEAKGASAILTLPIERMVR</sequence>
<evidence type="ECO:0000256" key="2">
    <source>
        <dbReference type="ARBA" id="ARBA00001946"/>
    </source>
</evidence>
<dbReference type="InterPro" id="IPR013820">
    <property type="entry name" value="ATP_PRibTrfase_cat"/>
</dbReference>
<feature type="domain" description="Histidine biosynthesis HisG C-terminal" evidence="19">
    <location>
        <begin position="210"/>
        <end position="282"/>
    </location>
</feature>
<dbReference type="AlphaFoldDB" id="A0A6J6VUA0"/>
<evidence type="ECO:0000256" key="4">
    <source>
        <dbReference type="ARBA" id="ARBA00004667"/>
    </source>
</evidence>
<evidence type="ECO:0000256" key="11">
    <source>
        <dbReference type="ARBA" id="ARBA00022679"/>
    </source>
</evidence>
<dbReference type="SUPFAM" id="SSF53850">
    <property type="entry name" value="Periplasmic binding protein-like II"/>
    <property type="match status" value="1"/>
</dbReference>
<keyword evidence="15" id="KW-0460">Magnesium</keyword>
<comment type="cofactor">
    <cofactor evidence="2">
        <name>Mg(2+)</name>
        <dbReference type="ChEBI" id="CHEBI:18420"/>
    </cofactor>
</comment>
<comment type="subcellular location">
    <subcellularLocation>
        <location evidence="3">Cytoplasm</location>
    </subcellularLocation>
</comment>